<dbReference type="InterPro" id="IPR036291">
    <property type="entry name" value="NAD(P)-bd_dom_sf"/>
</dbReference>
<reference evidence="5" key="1">
    <citation type="journal article" date="2019" name="Int. J. Syst. Evol. Microbiol.">
        <title>The Global Catalogue of Microorganisms (GCM) 10K type strain sequencing project: providing services to taxonomists for standard genome sequencing and annotation.</title>
        <authorList>
            <consortium name="The Broad Institute Genomics Platform"/>
            <consortium name="The Broad Institute Genome Sequencing Center for Infectious Disease"/>
            <person name="Wu L."/>
            <person name="Ma J."/>
        </authorList>
    </citation>
    <scope>NUCLEOTIDE SEQUENCE [LARGE SCALE GENOMIC DNA]</scope>
    <source>
        <strain evidence="5">JCM 16902</strain>
    </source>
</reference>
<evidence type="ECO:0000259" key="3">
    <source>
        <dbReference type="Pfam" id="PF01073"/>
    </source>
</evidence>
<dbReference type="PANTHER" id="PTHR43245:SF51">
    <property type="entry name" value="SHORT CHAIN DEHYDROGENASE_REDUCTASE FAMILY 42E, MEMBER 2"/>
    <property type="match status" value="1"/>
</dbReference>
<dbReference type="InterPro" id="IPR002225">
    <property type="entry name" value="3Beta_OHSteriod_DH/Estase"/>
</dbReference>
<name>A0ABP7AV84_9ACTN</name>
<evidence type="ECO:0000313" key="5">
    <source>
        <dbReference type="Proteomes" id="UP001501074"/>
    </source>
</evidence>
<evidence type="ECO:0000313" key="4">
    <source>
        <dbReference type="EMBL" id="GAA3640546.1"/>
    </source>
</evidence>
<feature type="domain" description="3-beta hydroxysteroid dehydrogenase/isomerase" evidence="3">
    <location>
        <begin position="5"/>
        <end position="243"/>
    </location>
</feature>
<dbReference type="Gene3D" id="3.40.50.720">
    <property type="entry name" value="NAD(P)-binding Rossmann-like Domain"/>
    <property type="match status" value="1"/>
</dbReference>
<accession>A0ABP7AV84</accession>
<keyword evidence="5" id="KW-1185">Reference proteome</keyword>
<gene>
    <name evidence="4" type="ORF">GCM10022223_69740</name>
</gene>
<protein>
    <submittedName>
        <fullName evidence="4">NAD-dependent epimerase/dehydratase family protein</fullName>
    </submittedName>
</protein>
<comment type="caution">
    <text evidence="4">The sequence shown here is derived from an EMBL/GenBank/DDBJ whole genome shotgun (WGS) entry which is preliminary data.</text>
</comment>
<organism evidence="4 5">
    <name type="scientific">Kineosporia mesophila</name>
    <dbReference type="NCBI Taxonomy" id="566012"/>
    <lineage>
        <taxon>Bacteria</taxon>
        <taxon>Bacillati</taxon>
        <taxon>Actinomycetota</taxon>
        <taxon>Actinomycetes</taxon>
        <taxon>Kineosporiales</taxon>
        <taxon>Kineosporiaceae</taxon>
        <taxon>Kineosporia</taxon>
    </lineage>
</organism>
<dbReference type="PANTHER" id="PTHR43245">
    <property type="entry name" value="BIFUNCTIONAL POLYMYXIN RESISTANCE PROTEIN ARNA"/>
    <property type="match status" value="1"/>
</dbReference>
<dbReference type="RefSeq" id="WP_231485508.1">
    <property type="nucleotide sequence ID" value="NZ_BAAAZO010000014.1"/>
</dbReference>
<evidence type="ECO:0000256" key="1">
    <source>
        <dbReference type="ARBA" id="ARBA00009219"/>
    </source>
</evidence>
<dbReference type="Proteomes" id="UP001501074">
    <property type="component" value="Unassembled WGS sequence"/>
</dbReference>
<dbReference type="SUPFAM" id="SSF51735">
    <property type="entry name" value="NAD(P)-binding Rossmann-fold domains"/>
    <property type="match status" value="1"/>
</dbReference>
<dbReference type="InterPro" id="IPR050177">
    <property type="entry name" value="Lipid_A_modif_metabolic_enz"/>
</dbReference>
<evidence type="ECO:0000256" key="2">
    <source>
        <dbReference type="ARBA" id="ARBA00023002"/>
    </source>
</evidence>
<dbReference type="EMBL" id="BAAAZO010000014">
    <property type="protein sequence ID" value="GAA3640546.1"/>
    <property type="molecule type" value="Genomic_DNA"/>
</dbReference>
<keyword evidence="2" id="KW-0560">Oxidoreductase</keyword>
<comment type="similarity">
    <text evidence="1">Belongs to the 3-beta-HSD family.</text>
</comment>
<proteinExistence type="inferred from homology"/>
<dbReference type="Pfam" id="PF01073">
    <property type="entry name" value="3Beta_HSD"/>
    <property type="match status" value="1"/>
</dbReference>
<sequence length="346" mass="37155">MRVLLTGGGGFLGRAILVQLRAAGHQVRVLSRRALPSPADEPVDVVRGDLRDARDVARAVAGSDAVVHCAARTGFWGPSEDFFETNVRGTEHVLAACRRHGVDRLVLTSSPSVVHGGRDLSGVDESVPYATRFTCHYPRTKAIAEQLVLAANGSRLATCALRPHLVWGPGDPHFVPRLAEAARRGRLRQVGPGDRLIDTVYVDNAAHAHVLALGRLEPGSAPAGRTYFITQDDPRPVAATINMWLGAAGLPPEHRRIGVGTARVIAAAGETAWRLGSLPGAPPLTRFLLEHLTTEHWFDIGAARRDLGYAPLVSTARGLERLRASLSGHRIETTPVPDIPDVSEEI</sequence>